<dbReference type="AlphaFoldDB" id="A0A975B9U5"/>
<dbReference type="KEGG" id="dli:dnl_37630"/>
<dbReference type="GO" id="GO:0003677">
    <property type="term" value="F:DNA binding"/>
    <property type="evidence" value="ECO:0007669"/>
    <property type="project" value="UniProtKB-KW"/>
</dbReference>
<accession>A0A975B9U5</accession>
<evidence type="ECO:0000313" key="2">
    <source>
        <dbReference type="EMBL" id="QTA81428.1"/>
    </source>
</evidence>
<dbReference type="SUPFAM" id="SSF47413">
    <property type="entry name" value="lambda repressor-like DNA-binding domains"/>
    <property type="match status" value="1"/>
</dbReference>
<organism evidence="2 3">
    <name type="scientific">Desulfonema limicola</name>
    <dbReference type="NCBI Taxonomy" id="45656"/>
    <lineage>
        <taxon>Bacteria</taxon>
        <taxon>Pseudomonadati</taxon>
        <taxon>Thermodesulfobacteriota</taxon>
        <taxon>Desulfobacteria</taxon>
        <taxon>Desulfobacterales</taxon>
        <taxon>Desulfococcaceae</taxon>
        <taxon>Desulfonema</taxon>
    </lineage>
</organism>
<reference evidence="2" key="1">
    <citation type="journal article" date="2021" name="Microb. Physiol.">
        <title>Proteogenomic Insights into the Physiology of Marine, Sulfate-Reducing, Filamentous Desulfonema limicola and Desulfonema magnum.</title>
        <authorList>
            <person name="Schnaars V."/>
            <person name="Wohlbrand L."/>
            <person name="Scheve S."/>
            <person name="Hinrichs C."/>
            <person name="Reinhardt R."/>
            <person name="Rabus R."/>
        </authorList>
    </citation>
    <scope>NUCLEOTIDE SEQUENCE</scope>
    <source>
        <strain evidence="2">5ac10</strain>
    </source>
</reference>
<proteinExistence type="predicted"/>
<keyword evidence="3" id="KW-1185">Reference proteome</keyword>
<dbReference type="InterPro" id="IPR010982">
    <property type="entry name" value="Lambda_DNA-bd_dom_sf"/>
</dbReference>
<evidence type="ECO:0000256" key="1">
    <source>
        <dbReference type="SAM" id="MobiDB-lite"/>
    </source>
</evidence>
<gene>
    <name evidence="2" type="ORF">dnl_37630</name>
</gene>
<feature type="compositionally biased region" description="Basic and acidic residues" evidence="1">
    <location>
        <begin position="35"/>
        <end position="47"/>
    </location>
</feature>
<sequence length="47" mass="5514">MDHIISERLKEIGMTTNQLSRLSGVKNSHLNQIKHRSEEKNESRQHC</sequence>
<evidence type="ECO:0000313" key="3">
    <source>
        <dbReference type="Proteomes" id="UP000663720"/>
    </source>
</evidence>
<feature type="region of interest" description="Disordered" evidence="1">
    <location>
        <begin position="23"/>
        <end position="47"/>
    </location>
</feature>
<dbReference type="Proteomes" id="UP000663720">
    <property type="component" value="Chromosome"/>
</dbReference>
<dbReference type="EMBL" id="CP061799">
    <property type="protein sequence ID" value="QTA81428.1"/>
    <property type="molecule type" value="Genomic_DNA"/>
</dbReference>
<dbReference type="RefSeq" id="WP_207687462.1">
    <property type="nucleotide sequence ID" value="NZ_CP061799.1"/>
</dbReference>
<keyword evidence="2" id="KW-0238">DNA-binding</keyword>
<protein>
    <submittedName>
        <fullName evidence="2">DNA-binding domain-containing protein</fullName>
    </submittedName>
</protein>
<name>A0A975B9U5_9BACT</name>